<evidence type="ECO:0000313" key="2">
    <source>
        <dbReference type="Proteomes" id="UP000006258"/>
    </source>
</evidence>
<keyword evidence="2" id="KW-1185">Reference proteome</keyword>
<dbReference type="RefSeq" id="WP_002993006.1">
    <property type="nucleotide sequence ID" value="NZ_GL379770.1"/>
</dbReference>
<comment type="caution">
    <text evidence="1">The sequence shown here is derived from an EMBL/GenBank/DDBJ whole genome shotgun (WGS) entry which is preliminary data.</text>
</comment>
<reference evidence="1" key="1">
    <citation type="submission" date="2010-07" db="EMBL/GenBank/DDBJ databases">
        <authorList>
            <person name="Muzny D."/>
            <person name="Qin X."/>
            <person name="Buhay C."/>
            <person name="Dugan-Rocha S."/>
            <person name="Ding Y."/>
            <person name="Chen G."/>
            <person name="Hawes A."/>
            <person name="Holder M."/>
            <person name="Jhangiani S."/>
            <person name="Johnson A."/>
            <person name="Khan Z."/>
            <person name="Li Z."/>
            <person name="Liu W."/>
            <person name="Liu X."/>
            <person name="Perez L."/>
            <person name="Shen H."/>
            <person name="Wang Q."/>
            <person name="Watt J."/>
            <person name="Xi L."/>
            <person name="Xin Y."/>
            <person name="Zhou J."/>
            <person name="Deng J."/>
            <person name="Jiang H."/>
            <person name="Liu Y."/>
            <person name="Qu J."/>
            <person name="Song X.-Z."/>
            <person name="Zhang L."/>
            <person name="Villasana D."/>
            <person name="Johnson A."/>
            <person name="Liu J."/>
            <person name="Liyanage D."/>
            <person name="Lorensuhewa L."/>
            <person name="Robinson T."/>
            <person name="Song A."/>
            <person name="Song B.-B."/>
            <person name="Dinh H."/>
            <person name="Thornton R."/>
            <person name="Coyle M."/>
            <person name="Francisco L."/>
            <person name="Jackson L."/>
            <person name="Javaid M."/>
            <person name="Korchina V."/>
            <person name="Kovar C."/>
            <person name="Mata R."/>
            <person name="Mathew T."/>
            <person name="Ngo R."/>
            <person name="Nguyen L."/>
            <person name="Nguyen N."/>
            <person name="Okwuonu G."/>
            <person name="Ongeri F."/>
            <person name="Pham C."/>
            <person name="Simmons D."/>
            <person name="Wilczek-Boney K."/>
            <person name="Hale W."/>
            <person name="Jakkamsetti A."/>
            <person name="Pham P."/>
            <person name="Ruth R."/>
            <person name="San Lucas F."/>
            <person name="Warren J."/>
            <person name="Zhang J."/>
            <person name="Zhao Z."/>
            <person name="Zhou C."/>
            <person name="Zhu D."/>
            <person name="Lee S."/>
            <person name="Bess C."/>
            <person name="Blankenburg K."/>
            <person name="Forbes L."/>
            <person name="Fu Q."/>
            <person name="Gubbala S."/>
            <person name="Hirani K."/>
            <person name="Jayaseelan J.C."/>
            <person name="Lara F."/>
            <person name="Munidasa M."/>
            <person name="Palculict T."/>
            <person name="Patil S."/>
            <person name="Pu L.-L."/>
            <person name="Saada N."/>
            <person name="Tang L."/>
            <person name="Weissenberger G."/>
            <person name="Zhu Y."/>
            <person name="Hemphill L."/>
            <person name="Shang Y."/>
            <person name="Youmans B."/>
            <person name="Ayvaz T."/>
            <person name="Ross M."/>
            <person name="Santibanez J."/>
            <person name="Aqrawi P."/>
            <person name="Gross S."/>
            <person name="Joshi V."/>
            <person name="Fowler G."/>
            <person name="Nazareth L."/>
            <person name="Reid J."/>
            <person name="Worley K."/>
            <person name="Petrosino J."/>
            <person name="Highlander S."/>
            <person name="Gibbs R."/>
        </authorList>
    </citation>
    <scope>NUCLEOTIDE SEQUENCE [LARGE SCALE GENOMIC DNA]</scope>
    <source>
        <strain evidence="1">ATCC 33861</strain>
    </source>
</reference>
<gene>
    <name evidence="1" type="ORF">HMPREF0766_12460</name>
</gene>
<protein>
    <submittedName>
        <fullName evidence="1">Uncharacterized protein</fullName>
    </submittedName>
</protein>
<name>D7VN90_SPHSI</name>
<dbReference type="EMBL" id="ACHA02000011">
    <property type="protein sequence ID" value="EFK57387.1"/>
    <property type="molecule type" value="Genomic_DNA"/>
</dbReference>
<accession>D7VN90</accession>
<dbReference type="OrthoDB" id="10001540at2"/>
<sequence length="94" mass="10785">MKYSETFKDPLAKALKILQQKIPEGQSASLSELVTKKGGENSLKIAVMKLIDAGWTEYEFTEDFKYVKRLKLPDYAKDYLQKIWPKEAFGSASY</sequence>
<dbReference type="AlphaFoldDB" id="D7VN90"/>
<dbReference type="STRING" id="525373.HMPREF0766_12460"/>
<dbReference type="GeneID" id="95427944"/>
<dbReference type="HOGENOM" id="CLU_2384646_0_0_10"/>
<proteinExistence type="predicted"/>
<dbReference type="Proteomes" id="UP000006258">
    <property type="component" value="Unassembled WGS sequence"/>
</dbReference>
<evidence type="ECO:0000313" key="1">
    <source>
        <dbReference type="EMBL" id="EFK57387.1"/>
    </source>
</evidence>
<organism evidence="1 2">
    <name type="scientific">Sphingobacterium spiritivorum ATCC 33861</name>
    <dbReference type="NCBI Taxonomy" id="525373"/>
    <lineage>
        <taxon>Bacteria</taxon>
        <taxon>Pseudomonadati</taxon>
        <taxon>Bacteroidota</taxon>
        <taxon>Sphingobacteriia</taxon>
        <taxon>Sphingobacteriales</taxon>
        <taxon>Sphingobacteriaceae</taxon>
        <taxon>Sphingobacterium</taxon>
    </lineage>
</organism>